<feature type="compositionally biased region" description="Basic and acidic residues" evidence="1">
    <location>
        <begin position="307"/>
        <end position="322"/>
    </location>
</feature>
<evidence type="ECO:0000256" key="1">
    <source>
        <dbReference type="SAM" id="MobiDB-lite"/>
    </source>
</evidence>
<dbReference type="EMBL" id="VCHE01000220">
    <property type="protein sequence ID" value="KAB2569171.1"/>
    <property type="molecule type" value="Genomic_DNA"/>
</dbReference>
<feature type="compositionally biased region" description="Low complexity" evidence="1">
    <location>
        <begin position="202"/>
        <end position="230"/>
    </location>
</feature>
<protein>
    <recommendedName>
        <fullName evidence="4">Apple domain-containing protein</fullName>
    </recommendedName>
</protein>
<evidence type="ECO:0008006" key="4">
    <source>
        <dbReference type="Google" id="ProtNLM"/>
    </source>
</evidence>
<reference evidence="2 3" key="1">
    <citation type="journal article" date="2019" name="Sci. Rep.">
        <title>A multi-omics analysis of the grapevine pathogen Lasiodiplodia theobromae reveals that temperature affects the expression of virulence- and pathogenicity-related genes.</title>
        <authorList>
            <person name="Felix C."/>
            <person name="Meneses R."/>
            <person name="Goncalves M.F.M."/>
            <person name="Tilleman L."/>
            <person name="Duarte A.S."/>
            <person name="Jorrin-Novo J.V."/>
            <person name="Van de Peer Y."/>
            <person name="Deforce D."/>
            <person name="Van Nieuwerburgh F."/>
            <person name="Esteves A.C."/>
            <person name="Alves A."/>
        </authorList>
    </citation>
    <scope>NUCLEOTIDE SEQUENCE [LARGE SCALE GENOMIC DNA]</scope>
    <source>
        <strain evidence="2 3">LA-SOL3</strain>
    </source>
</reference>
<accession>A0A5N5CV14</accession>
<feature type="compositionally biased region" description="Low complexity" evidence="1">
    <location>
        <begin position="129"/>
        <end position="164"/>
    </location>
</feature>
<feature type="compositionally biased region" description="Polar residues" evidence="1">
    <location>
        <begin position="234"/>
        <end position="254"/>
    </location>
</feature>
<dbReference type="AlphaFoldDB" id="A0A5N5CV14"/>
<gene>
    <name evidence="2" type="ORF">DBV05_g12157</name>
</gene>
<feature type="compositionally biased region" description="Polar residues" evidence="1">
    <location>
        <begin position="165"/>
        <end position="175"/>
    </location>
</feature>
<evidence type="ECO:0000313" key="2">
    <source>
        <dbReference type="EMBL" id="KAB2569171.1"/>
    </source>
</evidence>
<feature type="compositionally biased region" description="Low complexity" evidence="1">
    <location>
        <begin position="327"/>
        <end position="365"/>
    </location>
</feature>
<name>A0A5N5CV14_9PEZI</name>
<feature type="region of interest" description="Disordered" evidence="1">
    <location>
        <begin position="80"/>
        <end position="438"/>
    </location>
</feature>
<dbReference type="Proteomes" id="UP000325902">
    <property type="component" value="Unassembled WGS sequence"/>
</dbReference>
<feature type="compositionally biased region" description="Basic and acidic residues" evidence="1">
    <location>
        <begin position="109"/>
        <end position="124"/>
    </location>
</feature>
<feature type="compositionally biased region" description="Polar residues" evidence="1">
    <location>
        <begin position="80"/>
        <end position="108"/>
    </location>
</feature>
<organism evidence="2 3">
    <name type="scientific">Lasiodiplodia theobromae</name>
    <dbReference type="NCBI Taxonomy" id="45133"/>
    <lineage>
        <taxon>Eukaryota</taxon>
        <taxon>Fungi</taxon>
        <taxon>Dikarya</taxon>
        <taxon>Ascomycota</taxon>
        <taxon>Pezizomycotina</taxon>
        <taxon>Dothideomycetes</taxon>
        <taxon>Dothideomycetes incertae sedis</taxon>
        <taxon>Botryosphaeriales</taxon>
        <taxon>Botryosphaeriaceae</taxon>
        <taxon>Lasiodiplodia</taxon>
    </lineage>
</organism>
<feature type="compositionally biased region" description="Low complexity" evidence="1">
    <location>
        <begin position="272"/>
        <end position="303"/>
    </location>
</feature>
<keyword evidence="3" id="KW-1185">Reference proteome</keyword>
<feature type="compositionally biased region" description="Basic and acidic residues" evidence="1">
    <location>
        <begin position="425"/>
        <end position="436"/>
    </location>
</feature>
<comment type="caution">
    <text evidence="2">The sequence shown here is derived from an EMBL/GenBank/DDBJ whole genome shotgun (WGS) entry which is preliminary data.</text>
</comment>
<feature type="compositionally biased region" description="Basic and acidic residues" evidence="1">
    <location>
        <begin position="368"/>
        <end position="383"/>
    </location>
</feature>
<proteinExistence type="predicted"/>
<feature type="compositionally biased region" description="Low complexity" evidence="1">
    <location>
        <begin position="391"/>
        <end position="421"/>
    </location>
</feature>
<sequence length="465" mass="52030">MFRIICGADNNVNSFHSAPAANPRECADLCVRQQGCAAASYTSACWFKDKIGVVQSSGVGTIFILPDTASVSSETKGTTATTSVAISNPISSTTPAGSATNTQEQNPSEIKENDPSPPDSDRPEFTFVQDDQQQDQPDQNQQQTTQQGQNQQTSSQQAQNPQSTDAPKQENNQQGQGDGPSEITENGPSPESDDRPEFTFVQDDQQQSQPDQNQQQTTTTQQGQNQQSTDAPKQDNSQQSQGDGPSEITENGPSPESDDRPEFTFVQEDIQQDQQQTQQNQQAQQSTQPQSQPTQQPTQQQDQGPSEIKENDPSPADSDRPEFTFVQEDSAQDQQQNQQQSQQDQQQTQQGQTQNQQNQQQQEQNLSEIKETDPNRESDDRPEFTFVEDNQSGQQGQEQSQQQASQTQQPQQSPSQPQQEQNPTEIKETDPNRLSDDFPEFTFLEGQFINKMKRWFDYYSKVYRV</sequence>
<evidence type="ECO:0000313" key="3">
    <source>
        <dbReference type="Proteomes" id="UP000325902"/>
    </source>
</evidence>